<feature type="domain" description="HTH lysR-type" evidence="5">
    <location>
        <begin position="1"/>
        <end position="32"/>
    </location>
</feature>
<name>A0AA37MJ07_9BURK</name>
<dbReference type="Pfam" id="PF03466">
    <property type="entry name" value="LysR_substrate"/>
    <property type="match status" value="1"/>
</dbReference>
<dbReference type="AlphaFoldDB" id="A0AA37MJ07"/>
<dbReference type="Gene3D" id="3.40.190.290">
    <property type="match status" value="1"/>
</dbReference>
<dbReference type="EMBL" id="BPUS01000022">
    <property type="protein sequence ID" value="GJH29355.1"/>
    <property type="molecule type" value="Genomic_DNA"/>
</dbReference>
<dbReference type="InterPro" id="IPR000847">
    <property type="entry name" value="LysR_HTH_N"/>
</dbReference>
<evidence type="ECO:0000256" key="4">
    <source>
        <dbReference type="ARBA" id="ARBA00023163"/>
    </source>
</evidence>
<proteinExistence type="inferred from homology"/>
<evidence type="ECO:0000259" key="5">
    <source>
        <dbReference type="PROSITE" id="PS50931"/>
    </source>
</evidence>
<protein>
    <submittedName>
        <fullName evidence="6">LysR family transcriptional regulator</fullName>
    </submittedName>
</protein>
<dbReference type="InterPro" id="IPR036388">
    <property type="entry name" value="WH-like_DNA-bd_sf"/>
</dbReference>
<dbReference type="SUPFAM" id="SSF53850">
    <property type="entry name" value="Periplasmic binding protein-like II"/>
    <property type="match status" value="1"/>
</dbReference>
<dbReference type="PANTHER" id="PTHR30126:SF97">
    <property type="entry name" value="HTH-TYPE TRANSCRIPTIONAL REGULATOR ABGR"/>
    <property type="match status" value="1"/>
</dbReference>
<dbReference type="InterPro" id="IPR005119">
    <property type="entry name" value="LysR_subst-bd"/>
</dbReference>
<accession>A0AA37MJ07</accession>
<dbReference type="SUPFAM" id="SSF46785">
    <property type="entry name" value="Winged helix' DNA-binding domain"/>
    <property type="match status" value="1"/>
</dbReference>
<keyword evidence="3" id="KW-0238">DNA-binding</keyword>
<reference evidence="6" key="1">
    <citation type="submission" date="2022-09" db="EMBL/GenBank/DDBJ databases">
        <title>Isolation and characterization of 3-chlorobenzoate degrading bacteria from soils in Shizuoka.</title>
        <authorList>
            <person name="Ifat A."/>
            <person name="Ogawa N."/>
            <person name="Kimbara K."/>
            <person name="Moriuchi R."/>
            <person name="Dohra H."/>
            <person name="Shintani M."/>
        </authorList>
    </citation>
    <scope>NUCLEOTIDE SEQUENCE</scope>
    <source>
        <strain evidence="6">19CS4-2</strain>
    </source>
</reference>
<gene>
    <name evidence="6" type="ORF">CBA19CS42_32585</name>
</gene>
<evidence type="ECO:0000256" key="3">
    <source>
        <dbReference type="ARBA" id="ARBA00023125"/>
    </source>
</evidence>
<organism evidence="6 7">
    <name type="scientific">Caballeronia novacaledonica</name>
    <dbReference type="NCBI Taxonomy" id="1544861"/>
    <lineage>
        <taxon>Bacteria</taxon>
        <taxon>Pseudomonadati</taxon>
        <taxon>Pseudomonadota</taxon>
        <taxon>Betaproteobacteria</taxon>
        <taxon>Burkholderiales</taxon>
        <taxon>Burkholderiaceae</taxon>
        <taxon>Caballeronia</taxon>
    </lineage>
</organism>
<dbReference type="GO" id="GO:0003700">
    <property type="term" value="F:DNA-binding transcription factor activity"/>
    <property type="evidence" value="ECO:0007669"/>
    <property type="project" value="InterPro"/>
</dbReference>
<sequence>MTQPAATKLIQEIEEMFAANLFRRGKFGMEPTIFGSALLRYVRRVLADLGEAKAHVELLKHGELGTLRIGVISFSPASKIVAACSALREVHPQVSVSIVEGSSESLIAQLRRGELDMTLARVVSRNEIEDLDVQPIYDEPFSAVARRENGYQTAQMSWELLAQQDWVLPTKGALSRLAVDLAFVREGFMGPRVVVECQSLEQIRRHVMSAGLFGVLPSSEAVRAEAEGTLVVVRHDFAPHVAPISLLSLKGREMAKEALEFVEALRGNPPPPVNDPTDP</sequence>
<dbReference type="Gene3D" id="1.10.10.10">
    <property type="entry name" value="Winged helix-like DNA-binding domain superfamily/Winged helix DNA-binding domain"/>
    <property type="match status" value="1"/>
</dbReference>
<dbReference type="GO" id="GO:0000976">
    <property type="term" value="F:transcription cis-regulatory region binding"/>
    <property type="evidence" value="ECO:0007669"/>
    <property type="project" value="TreeGrafter"/>
</dbReference>
<evidence type="ECO:0000256" key="2">
    <source>
        <dbReference type="ARBA" id="ARBA00023015"/>
    </source>
</evidence>
<keyword evidence="2" id="KW-0805">Transcription regulation</keyword>
<comment type="similarity">
    <text evidence="1">Belongs to the LysR transcriptional regulatory family.</text>
</comment>
<evidence type="ECO:0000256" key="1">
    <source>
        <dbReference type="ARBA" id="ARBA00009437"/>
    </source>
</evidence>
<dbReference type="InterPro" id="IPR036390">
    <property type="entry name" value="WH_DNA-bd_sf"/>
</dbReference>
<comment type="caution">
    <text evidence="6">The sequence shown here is derived from an EMBL/GenBank/DDBJ whole genome shotgun (WGS) entry which is preliminary data.</text>
</comment>
<keyword evidence="4" id="KW-0804">Transcription</keyword>
<dbReference type="PANTHER" id="PTHR30126">
    <property type="entry name" value="HTH-TYPE TRANSCRIPTIONAL REGULATOR"/>
    <property type="match status" value="1"/>
</dbReference>
<dbReference type="PROSITE" id="PS50931">
    <property type="entry name" value="HTH_LYSR"/>
    <property type="match status" value="1"/>
</dbReference>
<dbReference type="Proteomes" id="UP001055111">
    <property type="component" value="Unassembled WGS sequence"/>
</dbReference>
<evidence type="ECO:0000313" key="7">
    <source>
        <dbReference type="Proteomes" id="UP001055111"/>
    </source>
</evidence>
<evidence type="ECO:0000313" key="6">
    <source>
        <dbReference type="EMBL" id="GJH29355.1"/>
    </source>
</evidence>